<accession>A0A6A6W5D7</accession>
<dbReference type="GO" id="GO:0003684">
    <property type="term" value="F:damaged DNA binding"/>
    <property type="evidence" value="ECO:0007669"/>
    <property type="project" value="TreeGrafter"/>
</dbReference>
<dbReference type="GO" id="GO:0000724">
    <property type="term" value="P:double-strand break repair via homologous recombination"/>
    <property type="evidence" value="ECO:0007669"/>
    <property type="project" value="TreeGrafter"/>
</dbReference>
<evidence type="ECO:0000256" key="7">
    <source>
        <dbReference type="ARBA" id="ARBA00044757"/>
    </source>
</evidence>
<protein>
    <recommendedName>
        <fullName evidence="9">FHA domain-containing protein</fullName>
    </recommendedName>
</protein>
<feature type="compositionally biased region" description="Acidic residues" evidence="8">
    <location>
        <begin position="583"/>
        <end position="592"/>
    </location>
</feature>
<dbReference type="InterPro" id="IPR036420">
    <property type="entry name" value="BRCT_dom_sf"/>
</dbReference>
<dbReference type="InterPro" id="IPR008984">
    <property type="entry name" value="SMAD_FHA_dom_sf"/>
</dbReference>
<feature type="region of interest" description="Disordered" evidence="8">
    <location>
        <begin position="520"/>
        <end position="543"/>
    </location>
</feature>
<dbReference type="InterPro" id="IPR040227">
    <property type="entry name" value="Nibrin-rel"/>
</dbReference>
<feature type="region of interest" description="Disordered" evidence="8">
    <location>
        <begin position="474"/>
        <end position="498"/>
    </location>
</feature>
<evidence type="ECO:0000256" key="5">
    <source>
        <dbReference type="ARBA" id="ARBA00023204"/>
    </source>
</evidence>
<feature type="compositionally biased region" description="Low complexity" evidence="8">
    <location>
        <begin position="750"/>
        <end position="763"/>
    </location>
</feature>
<feature type="region of interest" description="Disordered" evidence="8">
    <location>
        <begin position="371"/>
        <end position="431"/>
    </location>
</feature>
<dbReference type="GeneID" id="54486719"/>
<evidence type="ECO:0000313" key="11">
    <source>
        <dbReference type="Proteomes" id="UP000799437"/>
    </source>
</evidence>
<dbReference type="InterPro" id="IPR000253">
    <property type="entry name" value="FHA_dom"/>
</dbReference>
<feature type="region of interest" description="Disordered" evidence="8">
    <location>
        <begin position="568"/>
        <end position="592"/>
    </location>
</feature>
<keyword evidence="4" id="KW-0227">DNA damage</keyword>
<evidence type="ECO:0000313" key="10">
    <source>
        <dbReference type="EMBL" id="KAF2756271.1"/>
    </source>
</evidence>
<comment type="subcellular location">
    <subcellularLocation>
        <location evidence="2">Chromosome</location>
    </subcellularLocation>
    <subcellularLocation>
        <location evidence="1">Nucleus</location>
    </subcellularLocation>
</comment>
<proteinExistence type="inferred from homology"/>
<dbReference type="Gene3D" id="2.60.200.20">
    <property type="match status" value="1"/>
</dbReference>
<feature type="compositionally biased region" description="Polar residues" evidence="8">
    <location>
        <begin position="686"/>
        <end position="701"/>
    </location>
</feature>
<dbReference type="InterPro" id="IPR043014">
    <property type="entry name" value="Nibrin_BRCT2_sf"/>
</dbReference>
<feature type="domain" description="FHA" evidence="9">
    <location>
        <begin position="24"/>
        <end position="88"/>
    </location>
</feature>
<dbReference type="Gene3D" id="3.40.50.10980">
    <property type="entry name" value="Nibrin, BRCT2 domain"/>
    <property type="match status" value="1"/>
</dbReference>
<feature type="compositionally biased region" description="Polar residues" evidence="8">
    <location>
        <begin position="398"/>
        <end position="427"/>
    </location>
</feature>
<feature type="compositionally biased region" description="Acidic residues" evidence="8">
    <location>
        <begin position="811"/>
        <end position="820"/>
    </location>
</feature>
<evidence type="ECO:0000259" key="9">
    <source>
        <dbReference type="PROSITE" id="PS50006"/>
    </source>
</evidence>
<gene>
    <name evidence="10" type="ORF">EJ05DRAFT_488053</name>
</gene>
<dbReference type="AlphaFoldDB" id="A0A6A6W5D7"/>
<dbReference type="GO" id="GO:0030870">
    <property type="term" value="C:Mre11 complex"/>
    <property type="evidence" value="ECO:0007669"/>
    <property type="project" value="InterPro"/>
</dbReference>
<sequence>MWLLENEGDLFHHKRKWLRPGTRHLLGRTHDHQDGVENLIDAKSVSRRHLLIEISPVSEGDGADLSKKPTVKLIENSKFGTVVDGGEPFKNSTHMLTGVKHTIKLGKWEHKFTISWTPIVFSFNVPSKRKTLPDPLAIERARLEPLGIKTIVSYSPKTTHVIADKRNTPSGLQALVNARHIVTDAYVDAVVRAGTPNTGASDYEGPARSLLEDEFDKYWPSAIDYLPAAGKEPIPRPAEYYVPDPERSEVFAGYTFIFCDDAQYNTLQAPISNGSGKALLYKLQHGQTTPEDFVRYVKNVAGEKGLGEFEDGSEGRGVVCVRMRAQKGWEEWAIEFQTQVQLRLDQRDIEQNEFLDAILMKDASVLRRRLQEEEDPMTSQLQYPPVSSSIPRPPPTAPGSSQMPQETQGSQCNDQTQLETQQVSTTLTRRKPRRIITQSRFKAFDDSDDEAPIIIHSHSDDEMEDAGVTQRSVVTDSYPPNTQPDHSIQRKRPHSNKDDQFAELLPAAAAIKRRRIEAGLVQDDDPGPSAVLAQQAPKKSKVDEMNALRKAANRKNKDIDVREALREQKEAQEANERRRAEAAEEEQQQYDDTEIKALRNLAIIEEMDIKPRNSSMLQKQNNAAHDAARWDDRWNGRKNFKKFRRQGARHAAAPPLRGHKVIVTLEEVKKKDYGIGSIEDNYFLEDSNNTTRGQSRHTSQAARHDDNEDYDDETGFQPRRRKTAKQMQKAHEAELIEQMVAPPRTRKGAKTTSTTTTRGPTPARSERAESEIPPPALSSSSSLTSKGKRAAASAAPGKGPAAKRSRGIPRDEDDDEDDDGGGFKFKRGGRRGVTGA</sequence>
<dbReference type="Pfam" id="PF16508">
    <property type="entry name" value="NIBRIN_BRCT_II"/>
    <property type="match status" value="1"/>
</dbReference>
<feature type="compositionally biased region" description="Low complexity" evidence="8">
    <location>
        <begin position="777"/>
        <end position="800"/>
    </location>
</feature>
<dbReference type="OrthoDB" id="552194at2759"/>
<evidence type="ECO:0000256" key="4">
    <source>
        <dbReference type="ARBA" id="ARBA00022763"/>
    </source>
</evidence>
<dbReference type="Gene3D" id="3.40.50.10190">
    <property type="entry name" value="BRCT domain"/>
    <property type="match status" value="1"/>
</dbReference>
<evidence type="ECO:0000256" key="1">
    <source>
        <dbReference type="ARBA" id="ARBA00004123"/>
    </source>
</evidence>
<evidence type="ECO:0000256" key="8">
    <source>
        <dbReference type="SAM" id="MobiDB-lite"/>
    </source>
</evidence>
<feature type="compositionally biased region" description="Polar residues" evidence="8">
    <location>
        <begin position="474"/>
        <end position="486"/>
    </location>
</feature>
<dbReference type="RefSeq" id="XP_033598722.1">
    <property type="nucleotide sequence ID" value="XM_033745665.1"/>
</dbReference>
<organism evidence="10 11">
    <name type="scientific">Pseudovirgaria hyperparasitica</name>
    <dbReference type="NCBI Taxonomy" id="470096"/>
    <lineage>
        <taxon>Eukaryota</taxon>
        <taxon>Fungi</taxon>
        <taxon>Dikarya</taxon>
        <taxon>Ascomycota</taxon>
        <taxon>Pezizomycotina</taxon>
        <taxon>Dothideomycetes</taxon>
        <taxon>Dothideomycetes incertae sedis</taxon>
        <taxon>Acrospermales</taxon>
        <taxon>Acrospermaceae</taxon>
        <taxon>Pseudovirgaria</taxon>
    </lineage>
</organism>
<feature type="compositionally biased region" description="Basic and acidic residues" evidence="8">
    <location>
        <begin position="568"/>
        <end position="582"/>
    </location>
</feature>
<dbReference type="PANTHER" id="PTHR12162:SF0">
    <property type="entry name" value="NIBRIN"/>
    <property type="match status" value="1"/>
</dbReference>
<dbReference type="Proteomes" id="UP000799437">
    <property type="component" value="Unassembled WGS sequence"/>
</dbReference>
<dbReference type="InterPro" id="IPR032429">
    <property type="entry name" value="Nibrin_BRCT2"/>
</dbReference>
<feature type="region of interest" description="Disordered" evidence="8">
    <location>
        <begin position="685"/>
        <end position="836"/>
    </location>
</feature>
<dbReference type="GO" id="GO:0005694">
    <property type="term" value="C:chromosome"/>
    <property type="evidence" value="ECO:0007669"/>
    <property type="project" value="UniProtKB-SubCell"/>
</dbReference>
<keyword evidence="3" id="KW-0158">Chromosome</keyword>
<dbReference type="PANTHER" id="PTHR12162">
    <property type="entry name" value="NIBRIN-RELATED"/>
    <property type="match status" value="1"/>
</dbReference>
<keyword evidence="6" id="KW-0539">Nucleus</keyword>
<comment type="similarity">
    <text evidence="7">Belongs to the Nibrin family.</text>
</comment>
<dbReference type="GO" id="GO:0007095">
    <property type="term" value="P:mitotic G2 DNA damage checkpoint signaling"/>
    <property type="evidence" value="ECO:0007669"/>
    <property type="project" value="InterPro"/>
</dbReference>
<keyword evidence="5" id="KW-0234">DNA repair</keyword>
<evidence type="ECO:0000256" key="2">
    <source>
        <dbReference type="ARBA" id="ARBA00004286"/>
    </source>
</evidence>
<reference evidence="10" key="1">
    <citation type="journal article" date="2020" name="Stud. Mycol.">
        <title>101 Dothideomycetes genomes: a test case for predicting lifestyles and emergence of pathogens.</title>
        <authorList>
            <person name="Haridas S."/>
            <person name="Albert R."/>
            <person name="Binder M."/>
            <person name="Bloem J."/>
            <person name="Labutti K."/>
            <person name="Salamov A."/>
            <person name="Andreopoulos B."/>
            <person name="Baker S."/>
            <person name="Barry K."/>
            <person name="Bills G."/>
            <person name="Bluhm B."/>
            <person name="Cannon C."/>
            <person name="Castanera R."/>
            <person name="Culley D."/>
            <person name="Daum C."/>
            <person name="Ezra D."/>
            <person name="Gonzalez J."/>
            <person name="Henrissat B."/>
            <person name="Kuo A."/>
            <person name="Liang C."/>
            <person name="Lipzen A."/>
            <person name="Lutzoni F."/>
            <person name="Magnuson J."/>
            <person name="Mondo S."/>
            <person name="Nolan M."/>
            <person name="Ohm R."/>
            <person name="Pangilinan J."/>
            <person name="Park H.-J."/>
            <person name="Ramirez L."/>
            <person name="Alfaro M."/>
            <person name="Sun H."/>
            <person name="Tritt A."/>
            <person name="Yoshinaga Y."/>
            <person name="Zwiers L.-H."/>
            <person name="Turgeon B."/>
            <person name="Goodwin S."/>
            <person name="Spatafora J."/>
            <person name="Crous P."/>
            <person name="Grigoriev I."/>
        </authorList>
    </citation>
    <scope>NUCLEOTIDE SEQUENCE</scope>
    <source>
        <strain evidence="10">CBS 121739</strain>
    </source>
</reference>
<dbReference type="SUPFAM" id="SSF49879">
    <property type="entry name" value="SMAD/FHA domain"/>
    <property type="match status" value="1"/>
</dbReference>
<dbReference type="EMBL" id="ML996576">
    <property type="protein sequence ID" value="KAF2756271.1"/>
    <property type="molecule type" value="Genomic_DNA"/>
</dbReference>
<dbReference type="PROSITE" id="PS50006">
    <property type="entry name" value="FHA_DOMAIN"/>
    <property type="match status" value="1"/>
</dbReference>
<evidence type="ECO:0000256" key="6">
    <source>
        <dbReference type="ARBA" id="ARBA00023242"/>
    </source>
</evidence>
<name>A0A6A6W5D7_9PEZI</name>
<evidence type="ECO:0000256" key="3">
    <source>
        <dbReference type="ARBA" id="ARBA00022454"/>
    </source>
</evidence>
<keyword evidence="11" id="KW-1185">Reference proteome</keyword>